<reference evidence="1" key="1">
    <citation type="submission" date="2021-01" db="EMBL/GenBank/DDBJ databases">
        <title>Whole genome shotgun sequence of Virgisporangium aliadipatigenens NBRC 105644.</title>
        <authorList>
            <person name="Komaki H."/>
            <person name="Tamura T."/>
        </authorList>
    </citation>
    <scope>NUCLEOTIDE SEQUENCE</scope>
    <source>
        <strain evidence="1">NBRC 105644</strain>
    </source>
</reference>
<dbReference type="GO" id="GO:0006508">
    <property type="term" value="P:proteolysis"/>
    <property type="evidence" value="ECO:0007669"/>
    <property type="project" value="UniProtKB-KW"/>
</dbReference>
<proteinExistence type="predicted"/>
<keyword evidence="2" id="KW-1185">Reference proteome</keyword>
<comment type="caution">
    <text evidence="1">The sequence shown here is derived from an EMBL/GenBank/DDBJ whole genome shotgun (WGS) entry which is preliminary data.</text>
</comment>
<dbReference type="InterPro" id="IPR009003">
    <property type="entry name" value="Peptidase_S1_PA"/>
</dbReference>
<keyword evidence="1" id="KW-0378">Hydrolase</keyword>
<evidence type="ECO:0000313" key="1">
    <source>
        <dbReference type="EMBL" id="GIJ43622.1"/>
    </source>
</evidence>
<organism evidence="1 2">
    <name type="scientific">Virgisporangium aliadipatigenens</name>
    <dbReference type="NCBI Taxonomy" id="741659"/>
    <lineage>
        <taxon>Bacteria</taxon>
        <taxon>Bacillati</taxon>
        <taxon>Actinomycetota</taxon>
        <taxon>Actinomycetes</taxon>
        <taxon>Micromonosporales</taxon>
        <taxon>Micromonosporaceae</taxon>
        <taxon>Virgisporangium</taxon>
    </lineage>
</organism>
<protein>
    <submittedName>
        <fullName evidence="1">Serine protease</fullName>
    </submittedName>
</protein>
<dbReference type="AlphaFoldDB" id="A0A8J3YFT8"/>
<evidence type="ECO:0000313" key="2">
    <source>
        <dbReference type="Proteomes" id="UP000619260"/>
    </source>
</evidence>
<dbReference type="GO" id="GO:0008233">
    <property type="term" value="F:peptidase activity"/>
    <property type="evidence" value="ECO:0007669"/>
    <property type="project" value="UniProtKB-KW"/>
</dbReference>
<sequence length="375" mass="40925">MSDTVLATELRNRLLDALIDVPGTGDRAGRDALLSGIPANVRASLIRADSQFVDLANLIEQLERLGRLDNGERPVVIVAHNAWRSSRGTDLGRRLMEMKQEVEEAYGREEPLAELTDHPEVLIFGGDGEWVTDAFLRQAAFAGRHVARLLVPRYSGHGRLHPPGLGTGWLVAPQLLITSRHVIVARKKEEPVASDADVQRQAIATEAWFDYHVEGDSSASVGVKEVVSGDSTLDYALLRLDDSPVLADRSQLALARDASLLARGSRLNIVQCPDGSPLKFAIRNNFCVGKGNKPHLLRYLTDTKGGSSGAPVLDDNWQAVAVHRGFKAVDPKYYAGEADRRDVAKYHNEGVLLADILDDLPPAVFQEIAAAQGWD</sequence>
<dbReference type="InterPro" id="IPR043504">
    <property type="entry name" value="Peptidase_S1_PA_chymotrypsin"/>
</dbReference>
<dbReference type="Gene3D" id="2.40.10.10">
    <property type="entry name" value="Trypsin-like serine proteases"/>
    <property type="match status" value="2"/>
</dbReference>
<dbReference type="SUPFAM" id="SSF50494">
    <property type="entry name" value="Trypsin-like serine proteases"/>
    <property type="match status" value="1"/>
</dbReference>
<gene>
    <name evidence="1" type="ORF">Val02_05080</name>
</gene>
<dbReference type="Pfam" id="PF13365">
    <property type="entry name" value="Trypsin_2"/>
    <property type="match status" value="1"/>
</dbReference>
<accession>A0A8J3YFT8</accession>
<dbReference type="EMBL" id="BOPF01000002">
    <property type="protein sequence ID" value="GIJ43622.1"/>
    <property type="molecule type" value="Genomic_DNA"/>
</dbReference>
<keyword evidence="1" id="KW-0645">Protease</keyword>
<name>A0A8J3YFT8_9ACTN</name>
<dbReference type="RefSeq" id="WP_203897179.1">
    <property type="nucleotide sequence ID" value="NZ_BOPF01000002.1"/>
</dbReference>
<dbReference type="Proteomes" id="UP000619260">
    <property type="component" value="Unassembled WGS sequence"/>
</dbReference>